<sequence length="119" mass="14028">MLSNDSLNGNDPYFLFSNGIYDQELDQLFPLQPISNNMLYDINRRMVNLPYYWRKNVMIHLCYTNPVFYQKARGIADKGGIVRPLNILEMQAIYNITNNVIDAFQAYLKTTYNQEFDKL</sequence>
<organism evidence="1 2">
    <name type="scientific">Chitinophaga filiformis</name>
    <name type="common">Myxococcus filiformis</name>
    <name type="synonym">Flexibacter filiformis</name>
    <dbReference type="NCBI Taxonomy" id="104663"/>
    <lineage>
        <taxon>Bacteria</taxon>
        <taxon>Pseudomonadati</taxon>
        <taxon>Bacteroidota</taxon>
        <taxon>Chitinophagia</taxon>
        <taxon>Chitinophagales</taxon>
        <taxon>Chitinophagaceae</taxon>
        <taxon>Chitinophaga</taxon>
    </lineage>
</organism>
<dbReference type="Proteomes" id="UP000830198">
    <property type="component" value="Chromosome"/>
</dbReference>
<protein>
    <submittedName>
        <fullName evidence="1">Uncharacterized protein</fullName>
    </submittedName>
</protein>
<accession>A0ABY4IAZ0</accession>
<evidence type="ECO:0000313" key="1">
    <source>
        <dbReference type="EMBL" id="UPK72489.1"/>
    </source>
</evidence>
<reference evidence="1 2" key="1">
    <citation type="submission" date="2022-04" db="EMBL/GenBank/DDBJ databases">
        <title>The arsenic-methylating capacity of Chitinophaga filiformis YT5 during chitin decomposition.</title>
        <authorList>
            <person name="Chen G."/>
            <person name="Liang Y."/>
        </authorList>
    </citation>
    <scope>NUCLEOTIDE SEQUENCE [LARGE SCALE GENOMIC DNA]</scope>
    <source>
        <strain evidence="1 2">YT5</strain>
    </source>
</reference>
<name>A0ABY4IAZ0_CHIFI</name>
<keyword evidence="2" id="KW-1185">Reference proteome</keyword>
<evidence type="ECO:0000313" key="2">
    <source>
        <dbReference type="Proteomes" id="UP000830198"/>
    </source>
</evidence>
<dbReference type="RefSeq" id="WP_247814677.1">
    <property type="nucleotide sequence ID" value="NZ_CP095855.1"/>
</dbReference>
<proteinExistence type="predicted"/>
<gene>
    <name evidence="1" type="ORF">MYF79_14445</name>
</gene>
<dbReference type="EMBL" id="CP095855">
    <property type="protein sequence ID" value="UPK72489.1"/>
    <property type="molecule type" value="Genomic_DNA"/>
</dbReference>